<dbReference type="EMBL" id="JAKWBI020000328">
    <property type="protein sequence ID" value="KAJ2896510.1"/>
    <property type="molecule type" value="Genomic_DNA"/>
</dbReference>
<dbReference type="Proteomes" id="UP001201980">
    <property type="component" value="Unassembled WGS sequence"/>
</dbReference>
<evidence type="ECO:0000256" key="2">
    <source>
        <dbReference type="SAM" id="MobiDB-lite"/>
    </source>
</evidence>
<gene>
    <name evidence="4" type="ORF">MKZ38_005463</name>
</gene>
<evidence type="ECO:0000256" key="3">
    <source>
        <dbReference type="SAM" id="SignalP"/>
    </source>
</evidence>
<comment type="caution">
    <text evidence="4">The sequence shown here is derived from an EMBL/GenBank/DDBJ whole genome shotgun (WGS) entry which is preliminary data.</text>
</comment>
<dbReference type="InterPro" id="IPR005556">
    <property type="entry name" value="SUN"/>
</dbReference>
<sequence>MRLNAVTLGATLVSSVAASSHQHGHHHPMRRTDQSSNPLHHAHMAVRDATSNDSSQPQALEKRKKKCSLPSGEGLVEVPGASNGGWALSPDQECTSGSYCPFACPPGKVMAQWKKGSSYTYPSSMDGGVYCNDDGEIEKPFSDSDYCVDGTGAVKVRNEAGSALSFCQTVLPGNEAMLIPTIVSSSATLAVPDTSYWCGTSSHFYINPPGVGSEGCIWGTDSEAIGNWTPYVAGANTASGGETYLKIGWNNEWLQSSLKNSPPDYGLEIECDGGGCNGLPCSIIPGVDDVNAISAPSSGVEESTGTYCVVTIPKGGSATIVVTGGSGSSVSSASSADDDNEDEDEKPKTTSKKSKPTTTKKAESSSTPVSSSSSSEPSTTMSSKVVKTSSKSAKSSKTASSSSSSQSQYDDSGEKGAIFFEQTATGDSTASATGSSAEVTGTYEAAAAPSETQKDEGIAHQGGAVASLVIAMVVGLYLF</sequence>
<reference evidence="4" key="1">
    <citation type="submission" date="2022-07" db="EMBL/GenBank/DDBJ databases">
        <title>Draft genome sequence of Zalerion maritima ATCC 34329, a (micro)plastics degrading marine fungus.</title>
        <authorList>
            <person name="Paco A."/>
            <person name="Goncalves M.F.M."/>
            <person name="Rocha-Santos T.A.P."/>
            <person name="Alves A."/>
        </authorList>
    </citation>
    <scope>NUCLEOTIDE SEQUENCE</scope>
    <source>
        <strain evidence="4">ATCC 34329</strain>
    </source>
</reference>
<proteinExistence type="inferred from homology"/>
<dbReference type="InterPro" id="IPR053088">
    <property type="entry name" value="Beta-glucosidase/SUN-like"/>
</dbReference>
<dbReference type="PANTHER" id="PTHR31654:SF0">
    <property type="entry name" value="SECRETED BETA-GLUCOSIDASE ADG3-RELATED"/>
    <property type="match status" value="1"/>
</dbReference>
<feature type="compositionally biased region" description="Polar residues" evidence="2">
    <location>
        <begin position="49"/>
        <end position="58"/>
    </location>
</feature>
<dbReference type="PANTHER" id="PTHR31654">
    <property type="entry name" value="SECRETED BETA-GLUCOSIDASE ADG3-RELATED"/>
    <property type="match status" value="1"/>
</dbReference>
<feature type="compositionally biased region" description="Low complexity" evidence="2">
    <location>
        <begin position="423"/>
        <end position="442"/>
    </location>
</feature>
<dbReference type="Pfam" id="PF03856">
    <property type="entry name" value="SUN"/>
    <property type="match status" value="1"/>
</dbReference>
<feature type="compositionally biased region" description="Low complexity" evidence="2">
    <location>
        <begin position="356"/>
        <end position="408"/>
    </location>
</feature>
<evidence type="ECO:0000313" key="5">
    <source>
        <dbReference type="Proteomes" id="UP001201980"/>
    </source>
</evidence>
<feature type="region of interest" description="Disordered" evidence="2">
    <location>
        <begin position="323"/>
        <end position="458"/>
    </location>
</feature>
<keyword evidence="3" id="KW-0732">Signal</keyword>
<feature type="chain" id="PRO_5041958444" evidence="3">
    <location>
        <begin position="19"/>
        <end position="479"/>
    </location>
</feature>
<feature type="compositionally biased region" description="Low complexity" evidence="2">
    <location>
        <begin position="323"/>
        <end position="335"/>
    </location>
</feature>
<name>A0AAD5WQ92_9PEZI</name>
<accession>A0AAD5WQ92</accession>
<evidence type="ECO:0000256" key="1">
    <source>
        <dbReference type="ARBA" id="ARBA00010579"/>
    </source>
</evidence>
<protein>
    <submittedName>
        <fullName evidence="4">Uncharacterized protein</fullName>
    </submittedName>
</protein>
<keyword evidence="5" id="KW-1185">Reference proteome</keyword>
<comment type="similarity">
    <text evidence="1">Belongs to the SUN family.</text>
</comment>
<evidence type="ECO:0000313" key="4">
    <source>
        <dbReference type="EMBL" id="KAJ2896510.1"/>
    </source>
</evidence>
<dbReference type="AlphaFoldDB" id="A0AAD5WQ92"/>
<feature type="region of interest" description="Disordered" evidence="2">
    <location>
        <begin position="16"/>
        <end position="72"/>
    </location>
</feature>
<feature type="signal peptide" evidence="3">
    <location>
        <begin position="1"/>
        <end position="18"/>
    </location>
</feature>
<organism evidence="4 5">
    <name type="scientific">Zalerion maritima</name>
    <dbReference type="NCBI Taxonomy" id="339359"/>
    <lineage>
        <taxon>Eukaryota</taxon>
        <taxon>Fungi</taxon>
        <taxon>Dikarya</taxon>
        <taxon>Ascomycota</taxon>
        <taxon>Pezizomycotina</taxon>
        <taxon>Sordariomycetes</taxon>
        <taxon>Lulworthiomycetidae</taxon>
        <taxon>Lulworthiales</taxon>
        <taxon>Lulworthiaceae</taxon>
        <taxon>Zalerion</taxon>
    </lineage>
</organism>